<dbReference type="GO" id="GO:0004540">
    <property type="term" value="F:RNA nuclease activity"/>
    <property type="evidence" value="ECO:0007669"/>
    <property type="project" value="InterPro"/>
</dbReference>
<gene>
    <name evidence="8" type="primary">vapC</name>
    <name evidence="10" type="ORF">A6A04_08540</name>
</gene>
<evidence type="ECO:0000256" key="1">
    <source>
        <dbReference type="ARBA" id="ARBA00001946"/>
    </source>
</evidence>
<evidence type="ECO:0000256" key="6">
    <source>
        <dbReference type="ARBA" id="ARBA00022842"/>
    </source>
</evidence>
<comment type="similarity">
    <text evidence="7 8">Belongs to the PINc/VapC protein family.</text>
</comment>
<keyword evidence="4 8" id="KW-0479">Metal-binding</keyword>
<evidence type="ECO:0000256" key="2">
    <source>
        <dbReference type="ARBA" id="ARBA00022649"/>
    </source>
</evidence>
<dbReference type="PANTHER" id="PTHR33653:SF1">
    <property type="entry name" value="RIBONUCLEASE VAPC2"/>
    <property type="match status" value="1"/>
</dbReference>
<dbReference type="InterPro" id="IPR029060">
    <property type="entry name" value="PIN-like_dom_sf"/>
</dbReference>
<evidence type="ECO:0000259" key="9">
    <source>
        <dbReference type="Pfam" id="PF01850"/>
    </source>
</evidence>
<keyword evidence="3 8" id="KW-0540">Nuclease</keyword>
<dbReference type="InterPro" id="IPR002716">
    <property type="entry name" value="PIN_dom"/>
</dbReference>
<dbReference type="Proteomes" id="UP000078428">
    <property type="component" value="Unassembled WGS sequence"/>
</dbReference>
<evidence type="ECO:0000256" key="8">
    <source>
        <dbReference type="HAMAP-Rule" id="MF_00265"/>
    </source>
</evidence>
<evidence type="ECO:0000256" key="7">
    <source>
        <dbReference type="ARBA" id="ARBA00038093"/>
    </source>
</evidence>
<evidence type="ECO:0000256" key="5">
    <source>
        <dbReference type="ARBA" id="ARBA00022801"/>
    </source>
</evidence>
<reference evidence="10 11" key="1">
    <citation type="submission" date="2016-04" db="EMBL/GenBank/DDBJ databases">
        <title>Draft genome sequence of freshwater magnetotactic bacteria Magnetospirillum marisnigri SP-1 and Magnetospirillum moscoviense BB-1.</title>
        <authorList>
            <person name="Koziaeva V."/>
            <person name="Dziuba M.V."/>
            <person name="Ivanov T.M."/>
            <person name="Kuznetsov B."/>
            <person name="Grouzdev D.S."/>
        </authorList>
    </citation>
    <scope>NUCLEOTIDE SEQUENCE [LARGE SCALE GENOMIC DNA]</scope>
    <source>
        <strain evidence="10 11">SP-1</strain>
    </source>
</reference>
<keyword evidence="2 8" id="KW-1277">Toxin-antitoxin system</keyword>
<name>A0A178M7B0_9PROT</name>
<dbReference type="Gene3D" id="3.40.50.1010">
    <property type="entry name" value="5'-nuclease"/>
    <property type="match status" value="1"/>
</dbReference>
<dbReference type="InterPro" id="IPR022907">
    <property type="entry name" value="VapC_family"/>
</dbReference>
<comment type="cofactor">
    <cofactor evidence="1 8">
        <name>Mg(2+)</name>
        <dbReference type="ChEBI" id="CHEBI:18420"/>
    </cofactor>
</comment>
<dbReference type="HAMAP" id="MF_00265">
    <property type="entry name" value="VapC_Nob1"/>
    <property type="match status" value="1"/>
</dbReference>
<dbReference type="CDD" id="cd09871">
    <property type="entry name" value="PIN_MtVapC28-VapC30-like"/>
    <property type="match status" value="1"/>
</dbReference>
<proteinExistence type="inferred from homology"/>
<dbReference type="STRING" id="1285242.A6A04_08540"/>
<dbReference type="GO" id="GO:0000287">
    <property type="term" value="F:magnesium ion binding"/>
    <property type="evidence" value="ECO:0007669"/>
    <property type="project" value="UniProtKB-UniRule"/>
</dbReference>
<keyword evidence="8" id="KW-0800">Toxin</keyword>
<keyword evidence="5 8" id="KW-0378">Hydrolase</keyword>
<dbReference type="InterPro" id="IPR050556">
    <property type="entry name" value="Type_II_TA_system_RNase"/>
</dbReference>
<evidence type="ECO:0000313" key="11">
    <source>
        <dbReference type="Proteomes" id="UP000078428"/>
    </source>
</evidence>
<dbReference type="RefSeq" id="WP_068495719.1">
    <property type="nucleotide sequence ID" value="NZ_LWQT01000120.1"/>
</dbReference>
<sequence length="134" mass="14492">MIAIDTSALMAIILNEPDHLQYLSRLKQARRVVISSVSVVEARMVAYGRLGHPAVVLLDDLLSPDLFEIAPPGPSDMAAAWNAFVAFGKGSGHPANLNFGDIFAYAVAKTRTLPLLFKGDDFSRTDIEPALVIQ</sequence>
<dbReference type="SUPFAM" id="SSF88723">
    <property type="entry name" value="PIN domain-like"/>
    <property type="match status" value="1"/>
</dbReference>
<evidence type="ECO:0000256" key="4">
    <source>
        <dbReference type="ARBA" id="ARBA00022723"/>
    </source>
</evidence>
<dbReference type="Pfam" id="PF01850">
    <property type="entry name" value="PIN"/>
    <property type="match status" value="1"/>
</dbReference>
<keyword evidence="6 8" id="KW-0460">Magnesium</keyword>
<dbReference type="OrthoDB" id="32625at2"/>
<evidence type="ECO:0000313" key="10">
    <source>
        <dbReference type="EMBL" id="OAN43925.1"/>
    </source>
</evidence>
<dbReference type="AlphaFoldDB" id="A0A178M7B0"/>
<dbReference type="EC" id="3.1.-.-" evidence="8"/>
<dbReference type="PANTHER" id="PTHR33653">
    <property type="entry name" value="RIBONUCLEASE VAPC2"/>
    <property type="match status" value="1"/>
</dbReference>
<protein>
    <recommendedName>
        <fullName evidence="8">Ribonuclease VapC</fullName>
        <shortName evidence="8">RNase VapC</shortName>
        <ecNumber evidence="8">3.1.-.-</ecNumber>
    </recommendedName>
    <alternativeName>
        <fullName evidence="8">Toxin VapC</fullName>
    </alternativeName>
</protein>
<comment type="function">
    <text evidence="8">Toxic component of a toxin-antitoxin (TA) system. An RNase.</text>
</comment>
<dbReference type="GO" id="GO:0090729">
    <property type="term" value="F:toxin activity"/>
    <property type="evidence" value="ECO:0007669"/>
    <property type="project" value="UniProtKB-KW"/>
</dbReference>
<dbReference type="EMBL" id="LWQT01000120">
    <property type="protein sequence ID" value="OAN43925.1"/>
    <property type="molecule type" value="Genomic_DNA"/>
</dbReference>
<feature type="binding site" evidence="8">
    <location>
        <position position="5"/>
    </location>
    <ligand>
        <name>Mg(2+)</name>
        <dbReference type="ChEBI" id="CHEBI:18420"/>
    </ligand>
</feature>
<feature type="binding site" evidence="8">
    <location>
        <position position="101"/>
    </location>
    <ligand>
        <name>Mg(2+)</name>
        <dbReference type="ChEBI" id="CHEBI:18420"/>
    </ligand>
</feature>
<dbReference type="GO" id="GO:0016787">
    <property type="term" value="F:hydrolase activity"/>
    <property type="evidence" value="ECO:0007669"/>
    <property type="project" value="UniProtKB-KW"/>
</dbReference>
<evidence type="ECO:0000256" key="3">
    <source>
        <dbReference type="ARBA" id="ARBA00022722"/>
    </source>
</evidence>
<comment type="caution">
    <text evidence="10">The sequence shown here is derived from an EMBL/GenBank/DDBJ whole genome shotgun (WGS) entry which is preliminary data.</text>
</comment>
<organism evidence="10 11">
    <name type="scientific">Paramagnetospirillum marisnigri</name>
    <dbReference type="NCBI Taxonomy" id="1285242"/>
    <lineage>
        <taxon>Bacteria</taxon>
        <taxon>Pseudomonadati</taxon>
        <taxon>Pseudomonadota</taxon>
        <taxon>Alphaproteobacteria</taxon>
        <taxon>Rhodospirillales</taxon>
        <taxon>Magnetospirillaceae</taxon>
        <taxon>Paramagnetospirillum</taxon>
    </lineage>
</organism>
<accession>A0A178M7B0</accession>
<feature type="domain" description="PIN" evidence="9">
    <location>
        <begin position="3"/>
        <end position="126"/>
    </location>
</feature>
<keyword evidence="11" id="KW-1185">Reference proteome</keyword>